<evidence type="ECO:0000256" key="1">
    <source>
        <dbReference type="ARBA" id="ARBA00004141"/>
    </source>
</evidence>
<comment type="subcellular location">
    <subcellularLocation>
        <location evidence="1">Membrane</location>
        <topology evidence="1">Multi-pass membrane protein</topology>
    </subcellularLocation>
</comment>
<name>A0A9W7WMV9_TRIRA</name>
<dbReference type="EMBL" id="JAFHDT010000010">
    <property type="protein sequence ID" value="KAI7805125.1"/>
    <property type="molecule type" value="Genomic_DNA"/>
</dbReference>
<evidence type="ECO:0000256" key="3">
    <source>
        <dbReference type="ARBA" id="ARBA00022989"/>
    </source>
</evidence>
<feature type="domain" description="MARVEL" evidence="7">
    <location>
        <begin position="17"/>
        <end position="155"/>
    </location>
</feature>
<dbReference type="Proteomes" id="UP001059041">
    <property type="component" value="Linkage Group LG10"/>
</dbReference>
<evidence type="ECO:0000256" key="4">
    <source>
        <dbReference type="ARBA" id="ARBA00023136"/>
    </source>
</evidence>
<feature type="transmembrane region" description="Helical" evidence="6">
    <location>
        <begin position="88"/>
        <end position="110"/>
    </location>
</feature>
<organism evidence="8 9">
    <name type="scientific">Triplophysa rosa</name>
    <name type="common">Cave loach</name>
    <dbReference type="NCBI Taxonomy" id="992332"/>
    <lineage>
        <taxon>Eukaryota</taxon>
        <taxon>Metazoa</taxon>
        <taxon>Chordata</taxon>
        <taxon>Craniata</taxon>
        <taxon>Vertebrata</taxon>
        <taxon>Euteleostomi</taxon>
        <taxon>Actinopterygii</taxon>
        <taxon>Neopterygii</taxon>
        <taxon>Teleostei</taxon>
        <taxon>Ostariophysi</taxon>
        <taxon>Cypriniformes</taxon>
        <taxon>Nemacheilidae</taxon>
        <taxon>Triplophysa</taxon>
    </lineage>
</organism>
<dbReference type="PRINTS" id="PR01884">
    <property type="entry name" value="MALPROTEIN"/>
</dbReference>
<proteinExistence type="predicted"/>
<dbReference type="Pfam" id="PF01284">
    <property type="entry name" value="MARVEL"/>
    <property type="match status" value="1"/>
</dbReference>
<dbReference type="InterPro" id="IPR050578">
    <property type="entry name" value="MARVEL-CKLF_proteins"/>
</dbReference>
<keyword evidence="4 5" id="KW-0472">Membrane</keyword>
<feature type="transmembrane region" description="Helical" evidence="6">
    <location>
        <begin position="51"/>
        <end position="76"/>
    </location>
</feature>
<dbReference type="InterPro" id="IPR013295">
    <property type="entry name" value="MAL"/>
</dbReference>
<sequence>AAATQQSMASLPSGFRVCSTAPDILYMPELVCGGLVWILVASTHVQPNNPLGWVMFVSVFCFVTTFLWLITFACGGHKNRGICSLLDFLYHLIAAMFYLSASVPLATVTINMRNATTIAIYPFNYYQIDIAAVVFAYLATLLYFIHCILSACRWKSFC</sequence>
<evidence type="ECO:0000256" key="5">
    <source>
        <dbReference type="PROSITE-ProRule" id="PRU00581"/>
    </source>
</evidence>
<gene>
    <name evidence="8" type="ORF">IRJ41_024845</name>
</gene>
<dbReference type="InterPro" id="IPR008253">
    <property type="entry name" value="Marvel"/>
</dbReference>
<protein>
    <submittedName>
        <fullName evidence="8">Myelin and lymphocyte protein-like</fullName>
    </submittedName>
</protein>
<keyword evidence="9" id="KW-1185">Reference proteome</keyword>
<dbReference type="GO" id="GO:0042552">
    <property type="term" value="P:myelination"/>
    <property type="evidence" value="ECO:0007669"/>
    <property type="project" value="TreeGrafter"/>
</dbReference>
<evidence type="ECO:0000256" key="6">
    <source>
        <dbReference type="SAM" id="Phobius"/>
    </source>
</evidence>
<feature type="non-terminal residue" evidence="8">
    <location>
        <position position="158"/>
    </location>
</feature>
<dbReference type="GO" id="GO:0019911">
    <property type="term" value="F:structural constituent of myelin sheath"/>
    <property type="evidence" value="ECO:0007669"/>
    <property type="project" value="TreeGrafter"/>
</dbReference>
<accession>A0A9W7WMV9</accession>
<feature type="transmembrane region" description="Helical" evidence="6">
    <location>
        <begin position="24"/>
        <end position="45"/>
    </location>
</feature>
<keyword evidence="2 5" id="KW-0812">Transmembrane</keyword>
<comment type="caution">
    <text evidence="8">The sequence shown here is derived from an EMBL/GenBank/DDBJ whole genome shotgun (WGS) entry which is preliminary data.</text>
</comment>
<dbReference type="PROSITE" id="PS51225">
    <property type="entry name" value="MARVEL"/>
    <property type="match status" value="1"/>
</dbReference>
<evidence type="ECO:0000313" key="8">
    <source>
        <dbReference type="EMBL" id="KAI7805125.1"/>
    </source>
</evidence>
<reference evidence="8" key="1">
    <citation type="submission" date="2021-02" db="EMBL/GenBank/DDBJ databases">
        <title>Comparative genomics reveals that relaxation of natural selection precedes convergent phenotypic evolution of cavefish.</title>
        <authorList>
            <person name="Peng Z."/>
        </authorList>
    </citation>
    <scope>NUCLEOTIDE SEQUENCE</scope>
    <source>
        <tissue evidence="8">Muscle</tissue>
    </source>
</reference>
<keyword evidence="3 6" id="KW-1133">Transmembrane helix</keyword>
<feature type="transmembrane region" description="Helical" evidence="6">
    <location>
        <begin position="130"/>
        <end position="152"/>
    </location>
</feature>
<evidence type="ECO:0000313" key="9">
    <source>
        <dbReference type="Proteomes" id="UP001059041"/>
    </source>
</evidence>
<evidence type="ECO:0000256" key="2">
    <source>
        <dbReference type="ARBA" id="ARBA00022692"/>
    </source>
</evidence>
<dbReference type="GO" id="GO:0016020">
    <property type="term" value="C:membrane"/>
    <property type="evidence" value="ECO:0007669"/>
    <property type="project" value="UniProtKB-SubCell"/>
</dbReference>
<dbReference type="AlphaFoldDB" id="A0A9W7WMV9"/>
<dbReference type="PANTHER" id="PTHR22776:SF88">
    <property type="entry name" value="MAL-LIKE PROTEIN-RELATED"/>
    <property type="match status" value="1"/>
</dbReference>
<evidence type="ECO:0000259" key="7">
    <source>
        <dbReference type="PROSITE" id="PS51225"/>
    </source>
</evidence>
<dbReference type="PANTHER" id="PTHR22776">
    <property type="entry name" value="MARVEL-CONTAINING POTENTIAL LIPID RAFT-ASSOCIATED PROTEIN"/>
    <property type="match status" value="1"/>
</dbReference>